<sequence>MRLLVLSTWWPEPADNGSRMRIMHLLRALSVRHELHLLAFSQGPPESVQHAELDGMCASVQAFARPGRPLTTADRLKSLVVSTPASVRATWSAQFAQAVTSAAARLRPDAVLALEIDVAPYARLVQRTTRILEDLELNFMLQQYRLHRAPHKRLRYLLTALKHRSYVRQTLRDFAAVTVVSSDEAQLVRAIMREQPVRVAVVPNGADVAGSSAYQYEPDADTLIYPGALAYHANLDAVQFFLHAIFPLIQRERPQTKLRITGRNTDEQRAALGSAEGLEFTGYVADIRALIARSSVEVVPLRQGSGTRLKILEALAVGTPVVSTRKGMEGLELKAGEHLMVADTPHAFAQATLTLLNDVELRQRLSQAGKQAVATRYDWRTIAADFCALVEESVHKEVS</sequence>
<dbReference type="Gene3D" id="3.40.50.2000">
    <property type="entry name" value="Glycogen Phosphorylase B"/>
    <property type="match status" value="2"/>
</dbReference>
<dbReference type="PANTHER" id="PTHR12526:SF600">
    <property type="entry name" value="GLYCOSYL TRANSFERASE GROUP 1"/>
    <property type="match status" value="1"/>
</dbReference>
<evidence type="ECO:0000259" key="1">
    <source>
        <dbReference type="Pfam" id="PF13579"/>
    </source>
</evidence>
<dbReference type="AlphaFoldDB" id="A0A2A6RN86"/>
<dbReference type="InterPro" id="IPR028098">
    <property type="entry name" value="Glyco_trans_4-like_N"/>
</dbReference>
<dbReference type="PANTHER" id="PTHR12526">
    <property type="entry name" value="GLYCOSYLTRANSFERASE"/>
    <property type="match status" value="1"/>
</dbReference>
<dbReference type="SUPFAM" id="SSF53756">
    <property type="entry name" value="UDP-Glycosyltransferase/glycogen phosphorylase"/>
    <property type="match status" value="1"/>
</dbReference>
<name>A0A2A6RN86_9CHLR</name>
<keyword evidence="3" id="KW-1185">Reference proteome</keyword>
<dbReference type="OrthoDB" id="9807209at2"/>
<dbReference type="GO" id="GO:0016757">
    <property type="term" value="F:glycosyltransferase activity"/>
    <property type="evidence" value="ECO:0007669"/>
    <property type="project" value="TreeGrafter"/>
</dbReference>
<feature type="domain" description="Glycosyltransferase subfamily 4-like N-terminal" evidence="1">
    <location>
        <begin position="17"/>
        <end position="205"/>
    </location>
</feature>
<dbReference type="Pfam" id="PF13579">
    <property type="entry name" value="Glyco_trans_4_4"/>
    <property type="match status" value="1"/>
</dbReference>
<gene>
    <name evidence="2" type="ORF">CJ255_04130</name>
</gene>
<keyword evidence="2" id="KW-0808">Transferase</keyword>
<organism evidence="2 3">
    <name type="scientific">Candidatus Viridilinea mediisalina</name>
    <dbReference type="NCBI Taxonomy" id="2024553"/>
    <lineage>
        <taxon>Bacteria</taxon>
        <taxon>Bacillati</taxon>
        <taxon>Chloroflexota</taxon>
        <taxon>Chloroflexia</taxon>
        <taxon>Chloroflexales</taxon>
        <taxon>Chloroflexineae</taxon>
        <taxon>Oscillochloridaceae</taxon>
        <taxon>Candidatus Viridilinea</taxon>
    </lineage>
</organism>
<evidence type="ECO:0000313" key="3">
    <source>
        <dbReference type="Proteomes" id="UP000220527"/>
    </source>
</evidence>
<accession>A0A2A6RN86</accession>
<dbReference type="RefSeq" id="WP_097642826.1">
    <property type="nucleotide sequence ID" value="NZ_NQWI01000011.1"/>
</dbReference>
<comment type="caution">
    <text evidence="2">The sequence shown here is derived from an EMBL/GenBank/DDBJ whole genome shotgun (WGS) entry which is preliminary data.</text>
</comment>
<proteinExistence type="predicted"/>
<dbReference type="Pfam" id="PF13692">
    <property type="entry name" value="Glyco_trans_1_4"/>
    <property type="match status" value="1"/>
</dbReference>
<dbReference type="Proteomes" id="UP000220527">
    <property type="component" value="Unassembled WGS sequence"/>
</dbReference>
<dbReference type="CDD" id="cd03801">
    <property type="entry name" value="GT4_PimA-like"/>
    <property type="match status" value="1"/>
</dbReference>
<reference evidence="3" key="1">
    <citation type="submission" date="2017-08" db="EMBL/GenBank/DDBJ databases">
        <authorList>
            <person name="Grouzdev D.S."/>
            <person name="Gaisin V.A."/>
            <person name="Rysina M.S."/>
            <person name="Gorlenko V.M."/>
        </authorList>
    </citation>
    <scope>NUCLEOTIDE SEQUENCE [LARGE SCALE GENOMIC DNA]</scope>
    <source>
        <strain evidence="3">Kir15-3F</strain>
    </source>
</reference>
<protein>
    <submittedName>
        <fullName evidence="2">Glycosyl transferase family 1</fullName>
    </submittedName>
</protein>
<evidence type="ECO:0000313" key="2">
    <source>
        <dbReference type="EMBL" id="PDW04348.1"/>
    </source>
</evidence>
<dbReference type="EMBL" id="NQWI01000011">
    <property type="protein sequence ID" value="PDW04348.1"/>
    <property type="molecule type" value="Genomic_DNA"/>
</dbReference>